<reference evidence="3 4" key="1">
    <citation type="submission" date="2020-01" db="EMBL/GenBank/DDBJ databases">
        <title>Genome analysis.</title>
        <authorList>
            <person name="Wu S."/>
            <person name="Wang G."/>
        </authorList>
    </citation>
    <scope>NUCLEOTIDE SEQUENCE [LARGE SCALE GENOMIC DNA]</scope>
    <source>
        <strain evidence="3 4">SYL130</strain>
    </source>
</reference>
<keyword evidence="4" id="KW-1185">Reference proteome</keyword>
<dbReference type="InterPro" id="IPR036514">
    <property type="entry name" value="SGNH_hydro_sf"/>
</dbReference>
<sequence>MKKILLFIALFAIAGAIDAQTTTTPPFRKEIDAFRRKDSLEKPAPNSILFTGSSSFTKWTDVKDYFPGYPIVNRAFGGSQLVDMIRYVDEAVIAYRPKQIVIYCGENDVAASDTVTAQLVLDRFKTLFSLIRKKLPNVQIAFVSLKPSPSRWKLEPIYVEANKRIKDFIGKQKKATFINIHDAMLKPNGEVMTDIFLGDNLHMNANGYKIWQPILKPYLLK</sequence>
<proteinExistence type="predicted"/>
<accession>A0ABW9ZX58</accession>
<organism evidence="3 4">
    <name type="scientific">Sediminibacterium roseum</name>
    <dbReference type="NCBI Taxonomy" id="1978412"/>
    <lineage>
        <taxon>Bacteria</taxon>
        <taxon>Pseudomonadati</taxon>
        <taxon>Bacteroidota</taxon>
        <taxon>Chitinophagia</taxon>
        <taxon>Chitinophagales</taxon>
        <taxon>Chitinophagaceae</taxon>
        <taxon>Sediminibacterium</taxon>
    </lineage>
</organism>
<keyword evidence="1" id="KW-0732">Signal</keyword>
<gene>
    <name evidence="3" type="ORF">GWC95_17640</name>
</gene>
<protein>
    <submittedName>
        <fullName evidence="3">G-D-S-L family lipolytic protein</fullName>
    </submittedName>
</protein>
<dbReference type="Proteomes" id="UP000753802">
    <property type="component" value="Unassembled WGS sequence"/>
</dbReference>
<dbReference type="PANTHER" id="PTHR30383:SF5">
    <property type="entry name" value="SGNH HYDROLASE-TYPE ESTERASE DOMAIN-CONTAINING PROTEIN"/>
    <property type="match status" value="1"/>
</dbReference>
<dbReference type="SUPFAM" id="SSF52266">
    <property type="entry name" value="SGNH hydrolase"/>
    <property type="match status" value="1"/>
</dbReference>
<dbReference type="RefSeq" id="WP_161820022.1">
    <property type="nucleotide sequence ID" value="NZ_JAACJS010000015.1"/>
</dbReference>
<feature type="domain" description="SGNH hydrolase-type esterase" evidence="2">
    <location>
        <begin position="62"/>
        <end position="210"/>
    </location>
</feature>
<name>A0ABW9ZX58_9BACT</name>
<dbReference type="EMBL" id="JAACJS010000015">
    <property type="protein sequence ID" value="NCI51752.1"/>
    <property type="molecule type" value="Genomic_DNA"/>
</dbReference>
<evidence type="ECO:0000313" key="4">
    <source>
        <dbReference type="Proteomes" id="UP000753802"/>
    </source>
</evidence>
<evidence type="ECO:0000259" key="2">
    <source>
        <dbReference type="Pfam" id="PF13472"/>
    </source>
</evidence>
<dbReference type="InterPro" id="IPR051532">
    <property type="entry name" value="Ester_Hydrolysis_Enzymes"/>
</dbReference>
<evidence type="ECO:0000313" key="3">
    <source>
        <dbReference type="EMBL" id="NCI51752.1"/>
    </source>
</evidence>
<dbReference type="Gene3D" id="3.40.50.1110">
    <property type="entry name" value="SGNH hydrolase"/>
    <property type="match status" value="1"/>
</dbReference>
<dbReference type="Pfam" id="PF13472">
    <property type="entry name" value="Lipase_GDSL_2"/>
    <property type="match status" value="1"/>
</dbReference>
<comment type="caution">
    <text evidence="3">The sequence shown here is derived from an EMBL/GenBank/DDBJ whole genome shotgun (WGS) entry which is preliminary data.</text>
</comment>
<dbReference type="InterPro" id="IPR013830">
    <property type="entry name" value="SGNH_hydro"/>
</dbReference>
<feature type="signal peptide" evidence="1">
    <location>
        <begin position="1"/>
        <end position="19"/>
    </location>
</feature>
<evidence type="ECO:0000256" key="1">
    <source>
        <dbReference type="SAM" id="SignalP"/>
    </source>
</evidence>
<dbReference type="PANTHER" id="PTHR30383">
    <property type="entry name" value="THIOESTERASE 1/PROTEASE 1/LYSOPHOSPHOLIPASE L1"/>
    <property type="match status" value="1"/>
</dbReference>
<feature type="chain" id="PRO_5047110965" evidence="1">
    <location>
        <begin position="20"/>
        <end position="221"/>
    </location>
</feature>